<keyword evidence="4 9" id="KW-1003">Cell membrane</keyword>
<feature type="transmembrane region" description="Helical" evidence="9">
    <location>
        <begin position="52"/>
        <end position="74"/>
    </location>
</feature>
<evidence type="ECO:0000256" key="4">
    <source>
        <dbReference type="ARBA" id="ARBA00022475"/>
    </source>
</evidence>
<protein>
    <recommendedName>
        <fullName evidence="9">Cobalamin biosynthesis protein CobD</fullName>
    </recommendedName>
</protein>
<organism evidence="10 11">
    <name type="scientific">Furfurilactobacillus siliginis</name>
    <dbReference type="NCBI Taxonomy" id="348151"/>
    <lineage>
        <taxon>Bacteria</taxon>
        <taxon>Bacillati</taxon>
        <taxon>Bacillota</taxon>
        <taxon>Bacilli</taxon>
        <taxon>Lactobacillales</taxon>
        <taxon>Lactobacillaceae</taxon>
        <taxon>Furfurilactobacillus</taxon>
    </lineage>
</organism>
<dbReference type="Proteomes" id="UP000321429">
    <property type="component" value="Unassembled WGS sequence"/>
</dbReference>
<comment type="caution">
    <text evidence="10">The sequence shown here is derived from an EMBL/GenBank/DDBJ whole genome shotgun (WGS) entry which is preliminary data.</text>
</comment>
<dbReference type="RefSeq" id="WP_057809977.1">
    <property type="nucleotide sequence ID" value="NZ_BJUD01000002.1"/>
</dbReference>
<evidence type="ECO:0000256" key="8">
    <source>
        <dbReference type="ARBA" id="ARBA00023136"/>
    </source>
</evidence>
<comment type="pathway">
    <text evidence="2 9">Cofactor biosynthesis; adenosylcobalamin biosynthesis.</text>
</comment>
<comment type="similarity">
    <text evidence="3 9">Belongs to the CobD/CbiB family.</text>
</comment>
<evidence type="ECO:0000256" key="6">
    <source>
        <dbReference type="ARBA" id="ARBA00022692"/>
    </source>
</evidence>
<sequence>MIAEMIVIGFILDLILGDPPSWPHPVKYMGKLIDILEKSFNLPSYSHRKKQFLGGVLWLLVVAITGLLGAGIMWVASFNYWLLLIIGSYFCYSCLSIKGLAHEGLKIARSLRENNLGQARKQVGMIVGRDTQQLDAEGVMDATVETIAENTSDGVIAPLIFMAIAGPVGGLMYKAVNTLDSMVGYKDDRFKDIGFVSAKLDDVFNWIPARFTWLLLVIASFLLRFHVREAITIGRRDREKHLSPNSGFSESVVAGALNIRLGGPHMYFGKLVEKPFIGSNNARTTEIADIQRTVWMLYVAASLGLLITVGCRMLIER</sequence>
<dbReference type="GO" id="GO:0048472">
    <property type="term" value="F:threonine-phosphate decarboxylase activity"/>
    <property type="evidence" value="ECO:0007669"/>
    <property type="project" value="InterPro"/>
</dbReference>
<name>A0A510VLS9_9LACO</name>
<evidence type="ECO:0000313" key="10">
    <source>
        <dbReference type="EMBL" id="GEK27893.1"/>
    </source>
</evidence>
<dbReference type="Pfam" id="PF03186">
    <property type="entry name" value="CobD_Cbib"/>
    <property type="match status" value="1"/>
</dbReference>
<feature type="transmembrane region" description="Helical" evidence="9">
    <location>
        <begin position="295"/>
        <end position="315"/>
    </location>
</feature>
<feature type="transmembrane region" description="Helical" evidence="9">
    <location>
        <begin position="155"/>
        <end position="173"/>
    </location>
</feature>
<dbReference type="EMBL" id="BJUD01000002">
    <property type="protein sequence ID" value="GEK27893.1"/>
    <property type="molecule type" value="Genomic_DNA"/>
</dbReference>
<dbReference type="GO" id="GO:0015420">
    <property type="term" value="F:ABC-type vitamin B12 transporter activity"/>
    <property type="evidence" value="ECO:0007669"/>
    <property type="project" value="UniProtKB-UniRule"/>
</dbReference>
<dbReference type="NCBIfam" id="TIGR00380">
    <property type="entry name" value="cobal_cbiB"/>
    <property type="match status" value="1"/>
</dbReference>
<feature type="transmembrane region" description="Helical" evidence="9">
    <location>
        <begin position="207"/>
        <end position="227"/>
    </location>
</feature>
<reference evidence="10 11" key="1">
    <citation type="submission" date="2019-07" db="EMBL/GenBank/DDBJ databases">
        <title>Whole genome shotgun sequence of Lactobacillus siliginis NBRC 101315.</title>
        <authorList>
            <person name="Hosoyama A."/>
            <person name="Uohara A."/>
            <person name="Ohji S."/>
            <person name="Ichikawa N."/>
        </authorList>
    </citation>
    <scope>NUCLEOTIDE SEQUENCE [LARGE SCALE GENOMIC DNA]</scope>
    <source>
        <strain evidence="10 11">NBRC 101315</strain>
    </source>
</reference>
<keyword evidence="8 9" id="KW-0472">Membrane</keyword>
<dbReference type="PANTHER" id="PTHR34308">
    <property type="entry name" value="COBALAMIN BIOSYNTHESIS PROTEIN CBIB"/>
    <property type="match status" value="1"/>
</dbReference>
<keyword evidence="6 9" id="KW-0812">Transmembrane</keyword>
<evidence type="ECO:0000313" key="11">
    <source>
        <dbReference type="Proteomes" id="UP000321429"/>
    </source>
</evidence>
<dbReference type="GO" id="GO:0005886">
    <property type="term" value="C:plasma membrane"/>
    <property type="evidence" value="ECO:0007669"/>
    <property type="project" value="UniProtKB-SubCell"/>
</dbReference>
<proteinExistence type="inferred from homology"/>
<dbReference type="OrthoDB" id="9811967at2"/>
<dbReference type="GO" id="GO:0009236">
    <property type="term" value="P:cobalamin biosynthetic process"/>
    <property type="evidence" value="ECO:0007669"/>
    <property type="project" value="UniProtKB-UniRule"/>
</dbReference>
<comment type="subcellular location">
    <subcellularLocation>
        <location evidence="1 9">Cell membrane</location>
        <topology evidence="1 9">Multi-pass membrane protein</topology>
    </subcellularLocation>
</comment>
<evidence type="ECO:0000256" key="2">
    <source>
        <dbReference type="ARBA" id="ARBA00004953"/>
    </source>
</evidence>
<comment type="function">
    <text evidence="9">Converts cobyric acid to cobinamide by the addition of aminopropanol on the F carboxylic group.</text>
</comment>
<accession>A0A510VLS9</accession>
<evidence type="ECO:0000256" key="7">
    <source>
        <dbReference type="ARBA" id="ARBA00022989"/>
    </source>
</evidence>
<keyword evidence="5 9" id="KW-0169">Cobalamin biosynthesis</keyword>
<dbReference type="InterPro" id="IPR004485">
    <property type="entry name" value="Cobalamin_biosynth_CobD/CbiB"/>
</dbReference>
<gene>
    <name evidence="9 10" type="primary">cobD</name>
    <name evidence="10" type="ORF">LSI01_02040</name>
</gene>
<dbReference type="HAMAP" id="MF_00024">
    <property type="entry name" value="CobD_CbiB"/>
    <property type="match status" value="1"/>
</dbReference>
<feature type="transmembrane region" description="Helical" evidence="9">
    <location>
        <begin position="80"/>
        <end position="101"/>
    </location>
</feature>
<dbReference type="AlphaFoldDB" id="A0A510VLS9"/>
<evidence type="ECO:0000256" key="5">
    <source>
        <dbReference type="ARBA" id="ARBA00022573"/>
    </source>
</evidence>
<dbReference type="UniPathway" id="UPA00148"/>
<evidence type="ECO:0000256" key="1">
    <source>
        <dbReference type="ARBA" id="ARBA00004651"/>
    </source>
</evidence>
<evidence type="ECO:0000256" key="9">
    <source>
        <dbReference type="HAMAP-Rule" id="MF_00024"/>
    </source>
</evidence>
<dbReference type="PANTHER" id="PTHR34308:SF1">
    <property type="entry name" value="COBALAMIN BIOSYNTHESIS PROTEIN CBIB"/>
    <property type="match status" value="1"/>
</dbReference>
<evidence type="ECO:0000256" key="3">
    <source>
        <dbReference type="ARBA" id="ARBA00006263"/>
    </source>
</evidence>
<keyword evidence="7 9" id="KW-1133">Transmembrane helix</keyword>